<evidence type="ECO:0000256" key="7">
    <source>
        <dbReference type="ARBA" id="ARBA00022741"/>
    </source>
</evidence>
<evidence type="ECO:0000313" key="13">
    <source>
        <dbReference type="EMBL" id="NLR23137.1"/>
    </source>
</evidence>
<protein>
    <recommendedName>
        <fullName evidence="3">histidine kinase</fullName>
        <ecNumber evidence="3">2.7.13.3</ecNumber>
    </recommendedName>
</protein>
<dbReference type="InterPro" id="IPR036890">
    <property type="entry name" value="HATPase_C_sf"/>
</dbReference>
<keyword evidence="7" id="KW-0547">Nucleotide-binding</keyword>
<comment type="subcellular location">
    <subcellularLocation>
        <location evidence="2">Cell membrane</location>
        <topology evidence="2">Multi-pass membrane protein</topology>
    </subcellularLocation>
</comment>
<keyword evidence="16" id="KW-1185">Reference proteome</keyword>
<dbReference type="Pfam" id="PF00512">
    <property type="entry name" value="HisKA"/>
    <property type="match status" value="1"/>
</dbReference>
<evidence type="ECO:0000259" key="12">
    <source>
        <dbReference type="PROSITE" id="PS50885"/>
    </source>
</evidence>
<organism evidence="13 15">
    <name type="scientific">Pseudoalteromonas maricaloris</name>
    <dbReference type="NCBI Taxonomy" id="184924"/>
    <lineage>
        <taxon>Bacteria</taxon>
        <taxon>Pseudomonadati</taxon>
        <taxon>Pseudomonadota</taxon>
        <taxon>Gammaproteobacteria</taxon>
        <taxon>Alteromonadales</taxon>
        <taxon>Pseudoalteromonadaceae</taxon>
        <taxon>Pseudoalteromonas</taxon>
    </lineage>
</organism>
<evidence type="ECO:0000256" key="3">
    <source>
        <dbReference type="ARBA" id="ARBA00012438"/>
    </source>
</evidence>
<dbReference type="PANTHER" id="PTHR44936:SF10">
    <property type="entry name" value="SENSOR PROTEIN RSTB"/>
    <property type="match status" value="1"/>
</dbReference>
<evidence type="ECO:0000256" key="1">
    <source>
        <dbReference type="ARBA" id="ARBA00000085"/>
    </source>
</evidence>
<keyword evidence="8" id="KW-0418">Kinase</keyword>
<dbReference type="RefSeq" id="WP_193522283.1">
    <property type="nucleotide sequence ID" value="NZ_CBCSDF010000001.1"/>
</dbReference>
<dbReference type="Gene3D" id="1.10.287.130">
    <property type="match status" value="1"/>
</dbReference>
<keyword evidence="10" id="KW-0812">Transmembrane</keyword>
<dbReference type="Proteomes" id="UP001304419">
    <property type="component" value="Chromosome 2"/>
</dbReference>
<dbReference type="SMART" id="SM00388">
    <property type="entry name" value="HisKA"/>
    <property type="match status" value="1"/>
</dbReference>
<keyword evidence="4" id="KW-1003">Cell membrane</keyword>
<reference evidence="13" key="1">
    <citation type="submission" date="2019-10" db="EMBL/GenBank/DDBJ databases">
        <authorList>
            <person name="Paulsen S."/>
        </authorList>
    </citation>
    <scope>NUCLEOTIDE SEQUENCE</scope>
    <source>
        <strain evidence="13">LMG 19692</strain>
    </source>
</reference>
<feature type="domain" description="HAMP" evidence="12">
    <location>
        <begin position="151"/>
        <end position="202"/>
    </location>
</feature>
<evidence type="ECO:0000256" key="8">
    <source>
        <dbReference type="ARBA" id="ARBA00022777"/>
    </source>
</evidence>
<dbReference type="GO" id="GO:0005886">
    <property type="term" value="C:plasma membrane"/>
    <property type="evidence" value="ECO:0007669"/>
    <property type="project" value="UniProtKB-SubCell"/>
</dbReference>
<dbReference type="InterPro" id="IPR036097">
    <property type="entry name" value="HisK_dim/P_sf"/>
</dbReference>
<keyword evidence="10" id="KW-1133">Transmembrane helix</keyword>
<comment type="catalytic activity">
    <reaction evidence="1">
        <text>ATP + protein L-histidine = ADP + protein N-phospho-L-histidine.</text>
        <dbReference type="EC" id="2.7.13.3"/>
    </reaction>
</comment>
<proteinExistence type="predicted"/>
<keyword evidence="10" id="KW-0472">Membrane</keyword>
<dbReference type="AlphaFoldDB" id="A0A8I2KRY3"/>
<dbReference type="EMBL" id="WEIA01000012">
    <property type="protein sequence ID" value="NLR23137.1"/>
    <property type="molecule type" value="Genomic_DNA"/>
</dbReference>
<dbReference type="InterPro" id="IPR004358">
    <property type="entry name" value="Sig_transdc_His_kin-like_C"/>
</dbReference>
<dbReference type="PRINTS" id="PR00344">
    <property type="entry name" value="BCTRLSENSOR"/>
</dbReference>
<name>A0A8I2KRY3_9GAMM</name>
<dbReference type="InterPro" id="IPR005467">
    <property type="entry name" value="His_kinase_dom"/>
</dbReference>
<evidence type="ECO:0000259" key="11">
    <source>
        <dbReference type="PROSITE" id="PS50109"/>
    </source>
</evidence>
<dbReference type="InterPro" id="IPR003660">
    <property type="entry name" value="HAMP_dom"/>
</dbReference>
<dbReference type="PANTHER" id="PTHR44936">
    <property type="entry name" value="SENSOR PROTEIN CREC"/>
    <property type="match status" value="1"/>
</dbReference>
<evidence type="ECO:0000256" key="4">
    <source>
        <dbReference type="ARBA" id="ARBA00022475"/>
    </source>
</evidence>
<dbReference type="PROSITE" id="PS50885">
    <property type="entry name" value="HAMP"/>
    <property type="match status" value="1"/>
</dbReference>
<dbReference type="SUPFAM" id="SSF55874">
    <property type="entry name" value="ATPase domain of HSP90 chaperone/DNA topoisomerase II/histidine kinase"/>
    <property type="match status" value="1"/>
</dbReference>
<dbReference type="SUPFAM" id="SSF47384">
    <property type="entry name" value="Homodimeric domain of signal transducing histidine kinase"/>
    <property type="match status" value="1"/>
</dbReference>
<evidence type="ECO:0000256" key="5">
    <source>
        <dbReference type="ARBA" id="ARBA00022553"/>
    </source>
</evidence>
<evidence type="ECO:0000256" key="2">
    <source>
        <dbReference type="ARBA" id="ARBA00004651"/>
    </source>
</evidence>
<evidence type="ECO:0000256" key="6">
    <source>
        <dbReference type="ARBA" id="ARBA00022679"/>
    </source>
</evidence>
<reference evidence="14 16" key="2">
    <citation type="submission" date="2023-10" db="EMBL/GenBank/DDBJ databases">
        <title>To unveil natural product biosynthetic capacity in Pseudoalteromonas.</title>
        <authorList>
            <person name="Wang J."/>
        </authorList>
    </citation>
    <scope>NUCLEOTIDE SEQUENCE [LARGE SCALE GENOMIC DNA]</scope>
    <source>
        <strain evidence="14 16">DSM 15914</strain>
    </source>
</reference>
<evidence type="ECO:0000256" key="9">
    <source>
        <dbReference type="ARBA" id="ARBA00022840"/>
    </source>
</evidence>
<evidence type="ECO:0000313" key="15">
    <source>
        <dbReference type="Proteomes" id="UP000646877"/>
    </source>
</evidence>
<dbReference type="SMART" id="SM00387">
    <property type="entry name" value="HATPase_c"/>
    <property type="match status" value="1"/>
</dbReference>
<evidence type="ECO:0000313" key="14">
    <source>
        <dbReference type="EMBL" id="WOX31370.1"/>
    </source>
</evidence>
<evidence type="ECO:0000313" key="16">
    <source>
        <dbReference type="Proteomes" id="UP001304419"/>
    </source>
</evidence>
<dbReference type="Pfam" id="PF02518">
    <property type="entry name" value="HATPase_c"/>
    <property type="match status" value="1"/>
</dbReference>
<dbReference type="CDD" id="cd00082">
    <property type="entry name" value="HisKA"/>
    <property type="match status" value="1"/>
</dbReference>
<dbReference type="InterPro" id="IPR003661">
    <property type="entry name" value="HisK_dim/P_dom"/>
</dbReference>
<dbReference type="Gene3D" id="3.30.565.10">
    <property type="entry name" value="Histidine kinase-like ATPase, C-terminal domain"/>
    <property type="match status" value="1"/>
</dbReference>
<sequence length="419" mass="47010">MTSIRFAFASLLFVSVFLVINPLLTSLATSYFSKELKKDVELDYLAYVYALDAARPGLDDAQWQALLAQISEKSNLKVQTLNKPAFEQTTKLVIENVYDEELQTVIAKIQGKELIAFSALGVQGSAGAILNFIQYGLPLGLILVLFLLHSLWLQFRLSRLEHASKLIAQGLLSKRADTGLLAVGRVNCAFNQMAEKLECAFAQQRNMIRAVSHELKTPLFRLQLKLELLDVPPKNKNLVRELFEECEELEMLVHEILEFSKVEQFSAKTSVSNFDLRTLINEYIVNLEKYCNHPIIINCPNSLWIRACQTDVKRVLHNLIVNADKFAVEQIRVSLSLCNAQLLLTVEDDGIGIAEDKHELVFQAFFTVDESRSGKRRGAGLGLTIVKEILLNYDAEVSVSRSELGGACLTINLSSILIY</sequence>
<dbReference type="EC" id="2.7.13.3" evidence="3"/>
<feature type="domain" description="Histidine kinase" evidence="11">
    <location>
        <begin position="210"/>
        <end position="417"/>
    </location>
</feature>
<keyword evidence="6" id="KW-0808">Transferase</keyword>
<dbReference type="Proteomes" id="UP000646877">
    <property type="component" value="Unassembled WGS sequence"/>
</dbReference>
<dbReference type="InterPro" id="IPR050980">
    <property type="entry name" value="2C_sensor_his_kinase"/>
</dbReference>
<dbReference type="GO" id="GO:0005524">
    <property type="term" value="F:ATP binding"/>
    <property type="evidence" value="ECO:0007669"/>
    <property type="project" value="UniProtKB-KW"/>
</dbReference>
<feature type="transmembrane region" description="Helical" evidence="10">
    <location>
        <begin position="139"/>
        <end position="155"/>
    </location>
</feature>
<dbReference type="InterPro" id="IPR003594">
    <property type="entry name" value="HATPase_dom"/>
</dbReference>
<accession>A0A8I2KRY3</accession>
<keyword evidence="9 14" id="KW-0067">ATP-binding</keyword>
<feature type="transmembrane region" description="Helical" evidence="10">
    <location>
        <begin position="6"/>
        <end position="28"/>
    </location>
</feature>
<dbReference type="GO" id="GO:0000155">
    <property type="term" value="F:phosphorelay sensor kinase activity"/>
    <property type="evidence" value="ECO:0007669"/>
    <property type="project" value="InterPro"/>
</dbReference>
<dbReference type="EMBL" id="CP137579">
    <property type="protein sequence ID" value="WOX31370.1"/>
    <property type="molecule type" value="Genomic_DNA"/>
</dbReference>
<gene>
    <name evidence="13" type="ORF">F9Y85_17825</name>
    <name evidence="14" type="ORF">R5H13_20745</name>
</gene>
<keyword evidence="5" id="KW-0597">Phosphoprotein</keyword>
<dbReference type="PROSITE" id="PS50109">
    <property type="entry name" value="HIS_KIN"/>
    <property type="match status" value="1"/>
</dbReference>
<dbReference type="CDD" id="cd06225">
    <property type="entry name" value="HAMP"/>
    <property type="match status" value="1"/>
</dbReference>
<evidence type="ECO:0000256" key="10">
    <source>
        <dbReference type="SAM" id="Phobius"/>
    </source>
</evidence>